<feature type="transmembrane region" description="Helical" evidence="1">
    <location>
        <begin position="368"/>
        <end position="389"/>
    </location>
</feature>
<dbReference type="Proteomes" id="UP000325030">
    <property type="component" value="Chromosome"/>
</dbReference>
<feature type="transmembrane region" description="Helical" evidence="1">
    <location>
        <begin position="41"/>
        <end position="57"/>
    </location>
</feature>
<dbReference type="EMBL" id="AP018930">
    <property type="protein sequence ID" value="BBG25600.1"/>
    <property type="molecule type" value="Genomic_DNA"/>
</dbReference>
<dbReference type="GeneID" id="41716626"/>
<feature type="transmembrane region" description="Helical" evidence="1">
    <location>
        <begin position="401"/>
        <end position="422"/>
    </location>
</feature>
<feature type="transmembrane region" description="Helical" evidence="1">
    <location>
        <begin position="69"/>
        <end position="88"/>
    </location>
</feature>
<proteinExistence type="predicted"/>
<dbReference type="AlphaFoldDB" id="A0A510E082"/>
<keyword evidence="1" id="KW-0812">Transmembrane</keyword>
<evidence type="ECO:0000313" key="3">
    <source>
        <dbReference type="Proteomes" id="UP000325030"/>
    </source>
</evidence>
<feature type="transmembrane region" description="Helical" evidence="1">
    <location>
        <begin position="211"/>
        <end position="228"/>
    </location>
</feature>
<accession>A0A510E082</accession>
<sequence length="520" mass="59931">MTKVKIEKTGKTVLSIVKYVLPLTFYITWVLYFLYLLPSSVIFPSALVTLISTLYLFRNPLYTWLKKWPTLTSVVFLFTFFVTLWMYLKYLSFEVYAFDLGTFQQSLYTTVFSHRWFLDNPDMATFYGTHPEGYVSIWNILFSPFMLLLLPEYALFPSPVTLFFIQALAISSSSILLREVSTGWLGESKARVISYLWFAYPFTYFSGFYDFHLESFIPFFTFLTLLSIQRGGRLFRASSLVVYLTIIKATPFLMIALLPWLYRKKLIGKNVVAYMFTSIFFAFFDVIMERIPYDGKLTHFYVLGVKVPLLSESYVFHYIPILLYHLAPQLGVTILSWFVGVLFLPLFSLSILPALVWMGGGLITGDLLYVNGFYQYGNIILPFIFLGIMDFASRHDFDLRYLIPTSLITGLVVLTLSFHYGLGFITTAYSLQVPHLNQEDEGLSNFLSKIPSNASLLVSSRVFPHVADDPNAYIVTPPWVVPEYVVLNMTPSSHTFEQLREEGYVVVYNASNCLVMYHEK</sequence>
<protein>
    <recommendedName>
        <fullName evidence="4">DUF2079 domain-containing protein</fullName>
    </recommendedName>
</protein>
<dbReference type="Pfam" id="PF09852">
    <property type="entry name" value="DUF2079"/>
    <property type="match status" value="1"/>
</dbReference>
<keyword evidence="1" id="KW-1133">Transmembrane helix</keyword>
<feature type="transmembrane region" description="Helical" evidence="1">
    <location>
        <begin position="267"/>
        <end position="288"/>
    </location>
</feature>
<name>A0A510E082_9CREN</name>
<keyword evidence="1" id="KW-0472">Membrane</keyword>
<feature type="transmembrane region" description="Helical" evidence="1">
    <location>
        <begin position="153"/>
        <end position="177"/>
    </location>
</feature>
<gene>
    <name evidence="2" type="ORF">IC007_0105</name>
</gene>
<organism evidence="2 3">
    <name type="scientific">Sulfuracidifex tepidarius</name>
    <dbReference type="NCBI Taxonomy" id="1294262"/>
    <lineage>
        <taxon>Archaea</taxon>
        <taxon>Thermoproteota</taxon>
        <taxon>Thermoprotei</taxon>
        <taxon>Sulfolobales</taxon>
        <taxon>Sulfolobaceae</taxon>
        <taxon>Sulfuracidifex</taxon>
    </lineage>
</organism>
<dbReference type="InterPro" id="IPR018650">
    <property type="entry name" value="STSV1_Orf64"/>
</dbReference>
<feature type="transmembrane region" description="Helical" evidence="1">
    <location>
        <begin position="12"/>
        <end position="35"/>
    </location>
</feature>
<feature type="transmembrane region" description="Helical" evidence="1">
    <location>
        <begin position="334"/>
        <end position="356"/>
    </location>
</feature>
<evidence type="ECO:0008006" key="4">
    <source>
        <dbReference type="Google" id="ProtNLM"/>
    </source>
</evidence>
<dbReference type="RefSeq" id="WP_149564559.1">
    <property type="nucleotide sequence ID" value="NZ_AP018930.1"/>
</dbReference>
<evidence type="ECO:0000313" key="2">
    <source>
        <dbReference type="EMBL" id="BBG25600.1"/>
    </source>
</evidence>
<feature type="transmembrane region" description="Helical" evidence="1">
    <location>
        <begin position="300"/>
        <end position="322"/>
    </location>
</feature>
<feature type="transmembrane region" description="Helical" evidence="1">
    <location>
        <begin position="240"/>
        <end position="261"/>
    </location>
</feature>
<evidence type="ECO:0000256" key="1">
    <source>
        <dbReference type="SAM" id="Phobius"/>
    </source>
</evidence>
<reference evidence="3" key="1">
    <citation type="submission" date="2018-09" db="EMBL/GenBank/DDBJ databases">
        <title>Complete Genome Sequencing of Sulfolobus sp. JCM 16834.</title>
        <authorList>
            <person name="Kato S."/>
            <person name="Itoh T."/>
            <person name="Ohkuma M."/>
        </authorList>
    </citation>
    <scope>NUCLEOTIDE SEQUENCE [LARGE SCALE GENOMIC DNA]</scope>
    <source>
        <strain evidence="3">IC-007</strain>
    </source>
</reference>